<dbReference type="PANTHER" id="PTHR28243">
    <property type="entry name" value="AGL049CP"/>
    <property type="match status" value="1"/>
</dbReference>
<evidence type="ECO:0000259" key="1">
    <source>
        <dbReference type="Pfam" id="PF12766"/>
    </source>
</evidence>
<dbReference type="SUPFAM" id="SSF50475">
    <property type="entry name" value="FMN-binding split barrel"/>
    <property type="match status" value="1"/>
</dbReference>
<dbReference type="GO" id="GO:0010181">
    <property type="term" value="F:FMN binding"/>
    <property type="evidence" value="ECO:0007669"/>
    <property type="project" value="InterPro"/>
</dbReference>
<comment type="caution">
    <text evidence="2">The sequence shown here is derived from an EMBL/GenBank/DDBJ whole genome shotgun (WGS) entry which is preliminary data.</text>
</comment>
<evidence type="ECO:0000313" key="3">
    <source>
        <dbReference type="Proteomes" id="UP000471381"/>
    </source>
</evidence>
<keyword evidence="3" id="KW-1185">Reference proteome</keyword>
<proteinExistence type="predicted"/>
<name>A0A6N9TKJ4_9ALTE</name>
<dbReference type="Gene3D" id="2.30.110.10">
    <property type="entry name" value="Electron Transport, Fmn-binding Protein, Chain A"/>
    <property type="match status" value="1"/>
</dbReference>
<dbReference type="InterPro" id="IPR012349">
    <property type="entry name" value="Split_barrel_FMN-bd"/>
</dbReference>
<evidence type="ECO:0000313" key="2">
    <source>
        <dbReference type="EMBL" id="NDW16635.1"/>
    </source>
</evidence>
<organism evidence="2 3">
    <name type="scientific">Alteromonas genovensis</name>
    <dbReference type="NCBI Taxonomy" id="471225"/>
    <lineage>
        <taxon>Bacteria</taxon>
        <taxon>Pseudomonadati</taxon>
        <taxon>Pseudomonadota</taxon>
        <taxon>Gammaproteobacteria</taxon>
        <taxon>Alteromonadales</taxon>
        <taxon>Alteromonadaceae</taxon>
        <taxon>Alteromonas/Salinimonas group</taxon>
        <taxon>Alteromonas</taxon>
    </lineage>
</organism>
<dbReference type="EMBL" id="JAAAWO010000011">
    <property type="protein sequence ID" value="NDW16635.1"/>
    <property type="molecule type" value="Genomic_DNA"/>
</dbReference>
<accession>A0A6N9TKJ4</accession>
<feature type="domain" description="Pyridoxamine 5'-phosphate oxidase Alr4036 family FMN-binding" evidence="1">
    <location>
        <begin position="1"/>
        <end position="93"/>
    </location>
</feature>
<reference evidence="2 3" key="1">
    <citation type="submission" date="2020-01" db="EMBL/GenBank/DDBJ databases">
        <title>Genomes of bacteria type strains.</title>
        <authorList>
            <person name="Chen J."/>
            <person name="Zhu S."/>
            <person name="Yang J."/>
        </authorList>
    </citation>
    <scope>NUCLEOTIDE SEQUENCE [LARGE SCALE GENOMIC DNA]</scope>
    <source>
        <strain evidence="2 3">LMG 24078</strain>
    </source>
</reference>
<gene>
    <name evidence="2" type="ORF">GTQ48_14065</name>
</gene>
<dbReference type="Proteomes" id="UP000471381">
    <property type="component" value="Unassembled WGS sequence"/>
</dbReference>
<dbReference type="AlphaFoldDB" id="A0A6N9TKJ4"/>
<dbReference type="Pfam" id="PF12766">
    <property type="entry name" value="Pyridox_oxase_2"/>
    <property type="match status" value="1"/>
</dbReference>
<protein>
    <submittedName>
        <fullName evidence="2">Pyridoxamine 5'-phosphate oxidase</fullName>
    </submittedName>
</protein>
<dbReference type="InterPro" id="IPR024624">
    <property type="entry name" value="Pyridox_Oxase_Alr4036_FMN-bd"/>
</dbReference>
<sequence>MPSWRQSLVKSLHKTRSIPESRYFQIATANREGVPFCRTVVHRGLTDDNQLLVISDTRTEKYQQLNENNRCHVSWYFAKTREQYRFNCTASMVTKIEQPDLVEAQWEKLSDAGKKQFLWGRPGTPRLDESALNVEGDYSIVPAHFCVLSLNIENVDYLNLRGNPQHREWHEKDENDNWVSQSVIP</sequence>
<dbReference type="RefSeq" id="WP_163107234.1">
    <property type="nucleotide sequence ID" value="NZ_JAAAWO010000011.1"/>
</dbReference>
<dbReference type="PANTHER" id="PTHR28243:SF1">
    <property type="entry name" value="PYRIDOXAMINE 5'-PHOSPHATE OXIDASE ALR4036 FAMILY FMN-BINDING DOMAIN-CONTAINING PROTEIN"/>
    <property type="match status" value="1"/>
</dbReference>